<dbReference type="KEGG" id="vg:24170941"/>
<accession>A0A0E3Z647</accession>
<dbReference type="OrthoDB" id="16007at10239"/>
<dbReference type="Pfam" id="PF06851">
    <property type="entry name" value="DUF1247"/>
    <property type="match status" value="1"/>
</dbReference>
<evidence type="ECO:0000313" key="1">
    <source>
        <dbReference type="EMBL" id="AKC91737.1"/>
    </source>
</evidence>
<keyword evidence="2" id="KW-1185">Reference proteome</keyword>
<name>A0A0E3Z647_9ABAC</name>
<proteinExistence type="predicted"/>
<dbReference type="RefSeq" id="YP_009133320.1">
    <property type="nucleotide sequence ID" value="NC_026922.1"/>
</dbReference>
<dbReference type="EMBL" id="KP752043">
    <property type="protein sequence ID" value="AKC91737.1"/>
    <property type="molecule type" value="Genomic_DNA"/>
</dbReference>
<reference evidence="1 2" key="1">
    <citation type="journal article" date="2015" name="Genome Announc.">
        <title>Genome Sequence of an Alphabaculovirus Isolated from the Oak Looper, Lambdina fiscellaria, Contains a Putative 2-Kilobase-Pair Transposable Element Encoding a Transposase and a FLYWCH Domain-Containing Protein.</title>
        <authorList>
            <person name="Rohrmann G.F."/>
            <person name="Erlandson M.A."/>
            <person name="Theilmann D.A."/>
        </authorList>
    </citation>
    <scope>NUCLEOTIDE SEQUENCE [LARGE SCALE GENOMIC DNA]</scope>
    <source>
        <strain evidence="1">GR15</strain>
    </source>
</reference>
<protein>
    <submittedName>
        <fullName evidence="1">Ac34</fullName>
    </submittedName>
</protein>
<evidence type="ECO:0000313" key="2">
    <source>
        <dbReference type="Proteomes" id="UP000201190"/>
    </source>
</evidence>
<dbReference type="InterPro" id="IPR009657">
    <property type="entry name" value="Protein_Ac34"/>
</dbReference>
<dbReference type="GeneID" id="24170941"/>
<dbReference type="Proteomes" id="UP000201190">
    <property type="component" value="Segment"/>
</dbReference>
<sequence length="235" mass="26678">MTTPFVSVCKNNTMADDNNDKNDNCNDNGNNVNDNNVNVKNVNVQTKTFYKDLASLTRRISATINFKTAAAAGAEPKLGNALQNMASSKQLLKRKLIDAPEHLRKVSLLSNEARDYLNALQIEKMASCHTCYHKNANNARCEFHKKYLFNANADDNVVHSNDDNYAQFVISEMGIISFIELYYTYLRLNDFWRPTALMLMRDLTGYSSVCSVLRNCGYETDENVDKIEMDEVVKE</sequence>
<organism evidence="1 2">
    <name type="scientific">Lambdina fiscellaria nucleopolyhedrovirus</name>
    <dbReference type="NCBI Taxonomy" id="1642929"/>
    <lineage>
        <taxon>Viruses</taxon>
        <taxon>Viruses incertae sedis</taxon>
        <taxon>Naldaviricetes</taxon>
        <taxon>Lefavirales</taxon>
        <taxon>Baculoviridae</taxon>
        <taxon>Alphabaculovirus</taxon>
        <taxon>Alphabaculovirus lafiscellariae</taxon>
    </lineage>
</organism>